<comment type="caution">
    <text evidence="2">The sequence shown here is derived from an EMBL/GenBank/DDBJ whole genome shotgun (WGS) entry which is preliminary data.</text>
</comment>
<sequence>MTSVKDIKSKLAEITGKLTAGGTNAQMKEWYQEYNKLNEELKAAEAAEAAEAAKATSSNGFEDGIPTNG</sequence>
<dbReference type="OrthoDB" id="5151401at2759"/>
<evidence type="ECO:0000256" key="1">
    <source>
        <dbReference type="SAM" id="MobiDB-lite"/>
    </source>
</evidence>
<protein>
    <submittedName>
        <fullName evidence="2">Uncharacterized protein</fullName>
    </submittedName>
</protein>
<proteinExistence type="predicted"/>
<evidence type="ECO:0000313" key="3">
    <source>
        <dbReference type="Proteomes" id="UP000237441"/>
    </source>
</evidence>
<dbReference type="EMBL" id="JRHA01000009">
    <property type="protein sequence ID" value="PQK17819.1"/>
    <property type="molecule type" value="Genomic_DNA"/>
</dbReference>
<organism evidence="2 3">
    <name type="scientific">Beauveria bassiana</name>
    <name type="common">White muscardine disease fungus</name>
    <name type="synonym">Tritirachium shiotae</name>
    <dbReference type="NCBI Taxonomy" id="176275"/>
    <lineage>
        <taxon>Eukaryota</taxon>
        <taxon>Fungi</taxon>
        <taxon>Dikarya</taxon>
        <taxon>Ascomycota</taxon>
        <taxon>Pezizomycotina</taxon>
        <taxon>Sordariomycetes</taxon>
        <taxon>Hypocreomycetidae</taxon>
        <taxon>Hypocreales</taxon>
        <taxon>Cordycipitaceae</taxon>
        <taxon>Beauveria</taxon>
    </lineage>
</organism>
<accession>A0A2S7YPC9</accession>
<dbReference type="AlphaFoldDB" id="A0A2S7YPC9"/>
<gene>
    <name evidence="2" type="ORF">BB8028_0009g00230</name>
</gene>
<name>A0A2S7YPC9_BEABA</name>
<dbReference type="Proteomes" id="UP000237441">
    <property type="component" value="Unassembled WGS sequence"/>
</dbReference>
<reference evidence="2 3" key="1">
    <citation type="submission" date="2016-07" db="EMBL/GenBank/DDBJ databases">
        <title>Comparative genomics of the entomopathogenic fungus Beauveria bassiana.</title>
        <authorList>
            <person name="Valero Jimenez C.A."/>
            <person name="Zwaan B.J."/>
            <person name="Van Kan J.A."/>
            <person name="Takken W."/>
            <person name="Debets A.J."/>
            <person name="Schoustra S.E."/>
            <person name="Koenraadt C.J."/>
        </authorList>
    </citation>
    <scope>NUCLEOTIDE SEQUENCE [LARGE SCALE GENOMIC DNA]</scope>
    <source>
        <strain evidence="2 3">ARSEF 8028</strain>
    </source>
</reference>
<evidence type="ECO:0000313" key="2">
    <source>
        <dbReference type="EMBL" id="PQK17819.1"/>
    </source>
</evidence>
<feature type="region of interest" description="Disordered" evidence="1">
    <location>
        <begin position="49"/>
        <end position="69"/>
    </location>
</feature>